<evidence type="ECO:0000313" key="3">
    <source>
        <dbReference type="Proteomes" id="UP001324380"/>
    </source>
</evidence>
<gene>
    <name evidence="2" type="ORF">SNE25_20605</name>
</gene>
<organism evidence="2 3">
    <name type="scientific">Mucilaginibacter sabulilitoris</name>
    <dbReference type="NCBI Taxonomy" id="1173583"/>
    <lineage>
        <taxon>Bacteria</taxon>
        <taxon>Pseudomonadati</taxon>
        <taxon>Bacteroidota</taxon>
        <taxon>Sphingobacteriia</taxon>
        <taxon>Sphingobacteriales</taxon>
        <taxon>Sphingobacteriaceae</taxon>
        <taxon>Mucilaginibacter</taxon>
    </lineage>
</organism>
<keyword evidence="1" id="KW-0812">Transmembrane</keyword>
<dbReference type="EMBL" id="CP139558">
    <property type="protein sequence ID" value="WPU91723.1"/>
    <property type="molecule type" value="Genomic_DNA"/>
</dbReference>
<feature type="transmembrane region" description="Helical" evidence="1">
    <location>
        <begin position="49"/>
        <end position="72"/>
    </location>
</feature>
<proteinExistence type="predicted"/>
<keyword evidence="1" id="KW-0472">Membrane</keyword>
<evidence type="ECO:0000313" key="2">
    <source>
        <dbReference type="EMBL" id="WPU91723.1"/>
    </source>
</evidence>
<keyword evidence="1" id="KW-1133">Transmembrane helix</keyword>
<dbReference type="Proteomes" id="UP001324380">
    <property type="component" value="Chromosome"/>
</dbReference>
<evidence type="ECO:0000256" key="1">
    <source>
        <dbReference type="SAM" id="Phobius"/>
    </source>
</evidence>
<keyword evidence="3" id="KW-1185">Reference proteome</keyword>
<protein>
    <submittedName>
        <fullName evidence="2">Uncharacterized protein</fullName>
    </submittedName>
</protein>
<dbReference type="RefSeq" id="WP_321560889.1">
    <property type="nucleotide sequence ID" value="NZ_CP139558.1"/>
</dbReference>
<reference evidence="2 3" key="1">
    <citation type="submission" date="2023-11" db="EMBL/GenBank/DDBJ databases">
        <title>Analysis of the Genomes of Mucilaginibacter gossypii cycad 4 and M. sabulilitoris SNA2: microbes with the potential for plant growth promotion.</title>
        <authorList>
            <person name="Hirsch A.M."/>
            <person name="Humm E."/>
            <person name="Rubbi M."/>
            <person name="Del Vecchio G."/>
            <person name="Ha S.M."/>
            <person name="Pellegrini M."/>
            <person name="Gunsalus R.P."/>
        </authorList>
    </citation>
    <scope>NUCLEOTIDE SEQUENCE [LARGE SCALE GENOMIC DNA]</scope>
    <source>
        <strain evidence="2 3">SNA2</strain>
    </source>
</reference>
<name>A0ABZ0TFE6_9SPHI</name>
<accession>A0ABZ0TFE6</accession>
<sequence>MKESKLILCSIVFLLMIGKARIAAAQCSQCVATVETNRQAGNDGLAKGLNHGILYLLVAPYAAIGLMGFIWYKKYRRTNVNLNMRNEKLNLN</sequence>